<keyword evidence="7" id="KW-0967">Endosome</keyword>
<evidence type="ECO:0000256" key="12">
    <source>
        <dbReference type="ARBA" id="ARBA00023157"/>
    </source>
</evidence>
<evidence type="ECO:0000259" key="23">
    <source>
        <dbReference type="Pfam" id="PF21222"/>
    </source>
</evidence>
<dbReference type="EMBL" id="AHAT01024655">
    <property type="status" value="NOT_ANNOTATED_CDS"/>
    <property type="molecule type" value="Genomic_DNA"/>
</dbReference>
<evidence type="ECO:0000313" key="24">
    <source>
        <dbReference type="Ensembl" id="ENSLOCP00000016254.1"/>
    </source>
</evidence>
<dbReference type="FunFam" id="2.40.160.110:FF:000006">
    <property type="entry name" value="Lysosome-associated membrane glycoprotein 3"/>
    <property type="match status" value="1"/>
</dbReference>
<dbReference type="OMA" id="TTKHPNT"/>
<keyword evidence="13" id="KW-0325">Glycoprotein</keyword>
<accession>W5N6J5</accession>
<dbReference type="HOGENOM" id="CLU_055379_0_1_1"/>
<dbReference type="Gene3D" id="2.40.160.110">
    <property type="match status" value="1"/>
</dbReference>
<dbReference type="Proteomes" id="UP000018468">
    <property type="component" value="Linkage group LG2"/>
</dbReference>
<dbReference type="Pfam" id="PF21222">
    <property type="entry name" value="Lamp2_2nd"/>
    <property type="match status" value="1"/>
</dbReference>
<reference evidence="24" key="3">
    <citation type="submission" date="2025-09" db="UniProtKB">
        <authorList>
            <consortium name="Ensembl"/>
        </authorList>
    </citation>
    <scope>IDENTIFICATION</scope>
</reference>
<dbReference type="GO" id="GO:0009986">
    <property type="term" value="C:cell surface"/>
    <property type="evidence" value="ECO:0007669"/>
    <property type="project" value="UniProtKB-SubCell"/>
</dbReference>
<keyword evidence="25" id="KW-1185">Reference proteome</keyword>
<evidence type="ECO:0000256" key="1">
    <source>
        <dbReference type="ARBA" id="ARBA00004158"/>
    </source>
</evidence>
<dbReference type="PANTHER" id="PTHR11506">
    <property type="entry name" value="LYSOSOME-ASSOCIATED MEMBRANE GLYCOPROTEIN"/>
    <property type="match status" value="1"/>
</dbReference>
<dbReference type="InterPro" id="IPR002000">
    <property type="entry name" value="Lysosome-assoc_membr_glycop"/>
</dbReference>
<evidence type="ECO:0000256" key="11">
    <source>
        <dbReference type="ARBA" id="ARBA00023136"/>
    </source>
</evidence>
<dbReference type="InterPro" id="IPR048524">
    <property type="entry name" value="Lamp2-like_TM"/>
</dbReference>
<dbReference type="PANTHER" id="PTHR11506:SF2">
    <property type="entry name" value="MACROSIALIN"/>
    <property type="match status" value="1"/>
</dbReference>
<evidence type="ECO:0000256" key="16">
    <source>
        <dbReference type="ARBA" id="ARBA00060358"/>
    </source>
</evidence>
<keyword evidence="9 21" id="KW-1133">Transmembrane helix</keyword>
<proteinExistence type="inferred from homology"/>
<evidence type="ECO:0000256" key="19">
    <source>
        <dbReference type="PROSITE-ProRule" id="PRU00740"/>
    </source>
</evidence>
<keyword evidence="15" id="KW-0968">Cytoplasmic vesicle</keyword>
<keyword evidence="10" id="KW-1064">Adaptive immunity</keyword>
<protein>
    <recommendedName>
        <fullName evidence="18">Lysosome-associated membrane glycoprotein 3</fullName>
    </recommendedName>
</protein>
<evidence type="ECO:0000256" key="5">
    <source>
        <dbReference type="ARBA" id="ARBA00022692"/>
    </source>
</evidence>
<dbReference type="GO" id="GO:0005765">
    <property type="term" value="C:lysosomal membrane"/>
    <property type="evidence" value="ECO:0000318"/>
    <property type="project" value="GO_Central"/>
</dbReference>
<evidence type="ECO:0000256" key="9">
    <source>
        <dbReference type="ARBA" id="ARBA00022989"/>
    </source>
</evidence>
<feature type="compositionally biased region" description="Low complexity" evidence="20">
    <location>
        <begin position="1"/>
        <end position="98"/>
    </location>
</feature>
<dbReference type="InterPro" id="IPR048528">
    <property type="entry name" value="Lamp2-like_luminal"/>
</dbReference>
<reference evidence="25" key="1">
    <citation type="submission" date="2011-12" db="EMBL/GenBank/DDBJ databases">
        <title>The Draft Genome of Lepisosteus oculatus.</title>
        <authorList>
            <consortium name="The Broad Institute Genome Assembly &amp; Analysis Group"/>
            <consortium name="Computational R&amp;D Group"/>
            <consortium name="and Sequencing Platform"/>
            <person name="Di Palma F."/>
            <person name="Alfoldi J."/>
            <person name="Johnson J."/>
            <person name="Berlin A."/>
            <person name="Gnerre S."/>
            <person name="Jaffe D."/>
            <person name="MacCallum I."/>
            <person name="Young S."/>
            <person name="Walker B.J."/>
            <person name="Lander E.S."/>
            <person name="Lindblad-Toh K."/>
        </authorList>
    </citation>
    <scope>NUCLEOTIDE SEQUENCE [LARGE SCALE GENOMIC DNA]</scope>
</reference>
<dbReference type="GO" id="GO:0072594">
    <property type="term" value="P:establishment of protein localization to organelle"/>
    <property type="evidence" value="ECO:0000318"/>
    <property type="project" value="GO_Central"/>
</dbReference>
<evidence type="ECO:0000256" key="14">
    <source>
        <dbReference type="ARBA" id="ARBA00023228"/>
    </source>
</evidence>
<dbReference type="GO" id="GO:0002250">
    <property type="term" value="P:adaptive immune response"/>
    <property type="evidence" value="ECO:0007669"/>
    <property type="project" value="UniProtKB-KW"/>
</dbReference>
<keyword evidence="12 19" id="KW-1015">Disulfide bond</keyword>
<keyword evidence="6" id="KW-0732">Signal</keyword>
<evidence type="ECO:0000256" key="17">
    <source>
        <dbReference type="ARBA" id="ARBA00063533"/>
    </source>
</evidence>
<keyword evidence="8" id="KW-0391">Immunity</keyword>
<dbReference type="PROSITE" id="PS51407">
    <property type="entry name" value="LAMP_3"/>
    <property type="match status" value="1"/>
</dbReference>
<dbReference type="GO" id="GO:0005886">
    <property type="term" value="C:plasma membrane"/>
    <property type="evidence" value="ECO:0000318"/>
    <property type="project" value="GO_Central"/>
</dbReference>
<evidence type="ECO:0000256" key="6">
    <source>
        <dbReference type="ARBA" id="ARBA00022729"/>
    </source>
</evidence>
<comment type="similarity">
    <text evidence="19">Belongs to the LAMP family.</text>
</comment>
<evidence type="ECO:0000256" key="10">
    <source>
        <dbReference type="ARBA" id="ARBA00023130"/>
    </source>
</evidence>
<dbReference type="AlphaFoldDB" id="W5N6J5"/>
<evidence type="ECO:0000256" key="13">
    <source>
        <dbReference type="ARBA" id="ARBA00023180"/>
    </source>
</evidence>
<dbReference type="FunCoup" id="W5N6J5">
    <property type="interactions" value="294"/>
</dbReference>
<comment type="caution">
    <text evidence="19">Lacks conserved residue(s) required for the propagation of feature annotation.</text>
</comment>
<comment type="subunit">
    <text evidence="17">Monomer. Interacts with FURIN.</text>
</comment>
<feature type="region of interest" description="Disordered" evidence="20">
    <location>
        <begin position="1"/>
        <end position="115"/>
    </location>
</feature>
<evidence type="ECO:0000256" key="18">
    <source>
        <dbReference type="ARBA" id="ARBA00074382"/>
    </source>
</evidence>
<dbReference type="STRING" id="7918.ENSLOCP00000016254"/>
<evidence type="ECO:0000256" key="4">
    <source>
        <dbReference type="ARBA" id="ARBA00004358"/>
    </source>
</evidence>
<evidence type="ECO:0000256" key="21">
    <source>
        <dbReference type="SAM" id="Phobius"/>
    </source>
</evidence>
<dbReference type="Bgee" id="ENSLOCG00000013194">
    <property type="expression patterns" value="Expressed in intestine and 13 other cell types or tissues"/>
</dbReference>
<comment type="function">
    <text evidence="16">Lysosomal membrane glycoprotein which plays a role in the unfolded protein response (UPR) that contributes to protein degradation and cell survival during proteasomal dysfunction. Plays a role in the process of fusion of the lysosome with the autophagosome, thereby modulating the autophagic process. Promotes hepatocellular lipogenesis through activation of the PI3K/Akt pathway. May also play a role in dendritic cell function and in adaptive immunity.</text>
</comment>
<feature type="domain" description="Lysosome-associated membrane glycoprotein 2-like luminal" evidence="22">
    <location>
        <begin position="111"/>
        <end position="258"/>
    </location>
</feature>
<dbReference type="eggNOG" id="KOG4818">
    <property type="taxonomic scope" value="Eukaryota"/>
</dbReference>
<evidence type="ECO:0000256" key="7">
    <source>
        <dbReference type="ARBA" id="ARBA00022753"/>
    </source>
</evidence>
<reference evidence="24" key="2">
    <citation type="submission" date="2025-08" db="UniProtKB">
        <authorList>
            <consortium name="Ensembl"/>
        </authorList>
    </citation>
    <scope>IDENTIFICATION</scope>
</reference>
<dbReference type="EMBL" id="AHAT01024656">
    <property type="status" value="NOT_ANNOTATED_CDS"/>
    <property type="molecule type" value="Genomic_DNA"/>
</dbReference>
<comment type="subcellular location">
    <subcellularLocation>
        <location evidence="2">Cell surface</location>
    </subcellularLocation>
    <subcellularLocation>
        <location evidence="4">Cytoplasmic vesicle membrane</location>
        <topology evidence="4">Single-pass type I membrane protein</topology>
    </subcellularLocation>
    <subcellularLocation>
        <location evidence="1">Early endosome membrane</location>
        <topology evidence="1">Single-pass type I membrane protein</topology>
    </subcellularLocation>
    <subcellularLocation>
        <location evidence="3 19">Lysosome membrane</location>
        <topology evidence="3 19">Single-pass type I membrane protein</topology>
    </subcellularLocation>
</comment>
<keyword evidence="11 19" id="KW-0472">Membrane</keyword>
<feature type="disulfide bond" evidence="19">
    <location>
        <begin position="125"/>
        <end position="163"/>
    </location>
</feature>
<feature type="domain" description="Lysosome-associated membrane glycoprotein 2-like transmembrane" evidence="23">
    <location>
        <begin position="280"/>
        <end position="309"/>
    </location>
</feature>
<dbReference type="GO" id="GO:0031901">
    <property type="term" value="C:early endosome membrane"/>
    <property type="evidence" value="ECO:0007669"/>
    <property type="project" value="UniProtKB-SubCell"/>
</dbReference>
<keyword evidence="14 19" id="KW-0458">Lysosome</keyword>
<evidence type="ECO:0000313" key="25">
    <source>
        <dbReference type="Proteomes" id="UP000018468"/>
    </source>
</evidence>
<feature type="transmembrane region" description="Helical" evidence="21">
    <location>
        <begin position="278"/>
        <end position="299"/>
    </location>
</feature>
<keyword evidence="5 19" id="KW-0812">Transmembrane</keyword>
<evidence type="ECO:0000259" key="22">
    <source>
        <dbReference type="Pfam" id="PF01299"/>
    </source>
</evidence>
<dbReference type="Pfam" id="PF01299">
    <property type="entry name" value="Lamp2-like_luminal"/>
    <property type="match status" value="1"/>
</dbReference>
<organism evidence="24 25">
    <name type="scientific">Lepisosteus oculatus</name>
    <name type="common">Spotted gar</name>
    <dbReference type="NCBI Taxonomy" id="7918"/>
    <lineage>
        <taxon>Eukaryota</taxon>
        <taxon>Metazoa</taxon>
        <taxon>Chordata</taxon>
        <taxon>Craniata</taxon>
        <taxon>Vertebrata</taxon>
        <taxon>Euteleostomi</taxon>
        <taxon>Actinopterygii</taxon>
        <taxon>Neopterygii</taxon>
        <taxon>Holostei</taxon>
        <taxon>Semionotiformes</taxon>
        <taxon>Lepisosteidae</taxon>
        <taxon>Lepisosteus</taxon>
    </lineage>
</organism>
<dbReference type="GeneTree" id="ENSGT00950000182899"/>
<dbReference type="Ensembl" id="ENSLOCT00000016284.1">
    <property type="protein sequence ID" value="ENSLOCP00000016254.1"/>
    <property type="gene ID" value="ENSLOCG00000013194.1"/>
</dbReference>
<evidence type="ECO:0000256" key="2">
    <source>
        <dbReference type="ARBA" id="ARBA00004241"/>
    </source>
</evidence>
<sequence length="311" mass="34294">PPKTTTTHPPKTTTTPPPKTTTTHPPKTTTTHQPNTTTTHHPNTTTTHQPNTTTTHQPNTTTTHHPNPNTTTTHQPNTTTTHQPNTTTTHQPNTTTPTTAPPTPTQPANLTQGTYNVTGTDGNVCILAQMTLRLMVQYKNTTNSMVQGVFIVQPQQTRASGNCSHTKSSLMLSFHQGHITFLFTKDSKKNSVFVDSVDVSLNYMFPNAKETNFEATNSSVELFKTRIGHSYSCKNETVIMRPYLYLELSEQKIQAFNITKNTFGPADNCPADKPDYRVAIVVGVVLALLIIIVVIVYLIGRKKRTSGYQAL</sequence>
<dbReference type="PRINTS" id="PR00336">
    <property type="entry name" value="LYSASSOCTDMP"/>
</dbReference>
<dbReference type="GO" id="GO:0031902">
    <property type="term" value="C:late endosome membrane"/>
    <property type="evidence" value="ECO:0000318"/>
    <property type="project" value="GO_Central"/>
</dbReference>
<evidence type="ECO:0000256" key="8">
    <source>
        <dbReference type="ARBA" id="ARBA00022859"/>
    </source>
</evidence>
<evidence type="ECO:0000256" key="20">
    <source>
        <dbReference type="SAM" id="MobiDB-lite"/>
    </source>
</evidence>
<evidence type="ECO:0000256" key="3">
    <source>
        <dbReference type="ARBA" id="ARBA00004352"/>
    </source>
</evidence>
<evidence type="ECO:0000256" key="15">
    <source>
        <dbReference type="ARBA" id="ARBA00023329"/>
    </source>
</evidence>
<name>W5N6J5_LEPOC</name>
<dbReference type="InParanoid" id="W5N6J5"/>